<proteinExistence type="predicted"/>
<dbReference type="Proteomes" id="UP000244906">
    <property type="component" value="Unassembled WGS sequence"/>
</dbReference>
<accession>A0A2V1GVF3</accession>
<organism evidence="2 3">
    <name type="scientific">Pelagibaculum spongiae</name>
    <dbReference type="NCBI Taxonomy" id="2080658"/>
    <lineage>
        <taxon>Bacteria</taxon>
        <taxon>Pseudomonadati</taxon>
        <taxon>Pseudomonadota</taxon>
        <taxon>Gammaproteobacteria</taxon>
        <taxon>Oceanospirillales</taxon>
        <taxon>Pelagibaculum</taxon>
    </lineage>
</organism>
<dbReference type="InterPro" id="IPR012340">
    <property type="entry name" value="NA-bd_OB-fold"/>
</dbReference>
<evidence type="ECO:0000313" key="2">
    <source>
        <dbReference type="EMBL" id="PVZ68321.1"/>
    </source>
</evidence>
<dbReference type="InterPro" id="IPR033454">
    <property type="entry name" value="RecG_wedge"/>
</dbReference>
<dbReference type="AlphaFoldDB" id="A0A2V1GVF3"/>
<evidence type="ECO:0000313" key="3">
    <source>
        <dbReference type="Proteomes" id="UP000244906"/>
    </source>
</evidence>
<dbReference type="RefSeq" id="WP_116687773.1">
    <property type="nucleotide sequence ID" value="NZ_CAWNYD010000005.1"/>
</dbReference>
<sequence length="85" mass="9357">MTELPSSHSLTALTGVGDKLASKLAESLGLHSLQDLLFHLPPRYEDRTRITPIAALRPMEHVAVQGEIASSEIQLGKRRTLLCRI</sequence>
<evidence type="ECO:0000259" key="1">
    <source>
        <dbReference type="Pfam" id="PF17191"/>
    </source>
</evidence>
<dbReference type="OrthoDB" id="9804325at2"/>
<dbReference type="SUPFAM" id="SSF50249">
    <property type="entry name" value="Nucleic acid-binding proteins"/>
    <property type="match status" value="1"/>
</dbReference>
<gene>
    <name evidence="2" type="ORF">DC094_13625</name>
</gene>
<name>A0A2V1GVF3_9GAMM</name>
<keyword evidence="3" id="KW-1185">Reference proteome</keyword>
<dbReference type="EMBL" id="QDDL01000005">
    <property type="protein sequence ID" value="PVZ68321.1"/>
    <property type="molecule type" value="Genomic_DNA"/>
</dbReference>
<comment type="caution">
    <text evidence="2">The sequence shown here is derived from an EMBL/GenBank/DDBJ whole genome shotgun (WGS) entry which is preliminary data.</text>
</comment>
<dbReference type="Pfam" id="PF17191">
    <property type="entry name" value="RecG_wedge"/>
    <property type="match status" value="1"/>
</dbReference>
<protein>
    <recommendedName>
        <fullName evidence="1">RecG wedge domain-containing protein</fullName>
    </recommendedName>
</protein>
<feature type="domain" description="RecG wedge" evidence="1">
    <location>
        <begin position="14"/>
        <end position="73"/>
    </location>
</feature>
<reference evidence="2 3" key="1">
    <citation type="submission" date="2018-04" db="EMBL/GenBank/DDBJ databases">
        <title>Thalassorhabdus spongiae gen. nov., sp. nov., isolated from a marine sponge in South-West Iceland.</title>
        <authorList>
            <person name="Knobloch S."/>
            <person name="Daussin A."/>
            <person name="Johannsson R."/>
            <person name="Marteinsson V.T."/>
        </authorList>
    </citation>
    <scope>NUCLEOTIDE SEQUENCE [LARGE SCALE GENOMIC DNA]</scope>
    <source>
        <strain evidence="2 3">Hp12</strain>
    </source>
</reference>